<dbReference type="Gene3D" id="3.40.50.1100">
    <property type="match status" value="2"/>
</dbReference>
<evidence type="ECO:0000259" key="3">
    <source>
        <dbReference type="Pfam" id="PF00291"/>
    </source>
</evidence>
<dbReference type="Proteomes" id="UP001317532">
    <property type="component" value="Chromosome"/>
</dbReference>
<evidence type="ECO:0000313" key="4">
    <source>
        <dbReference type="EMBL" id="BDE06110.1"/>
    </source>
</evidence>
<feature type="domain" description="Tryptophan synthase beta chain-like PALP" evidence="3">
    <location>
        <begin position="10"/>
        <end position="299"/>
    </location>
</feature>
<dbReference type="InterPro" id="IPR001926">
    <property type="entry name" value="TrpB-like_PALP"/>
</dbReference>
<organism evidence="4 5">
    <name type="scientific">Vulcanimicrobium alpinum</name>
    <dbReference type="NCBI Taxonomy" id="3016050"/>
    <lineage>
        <taxon>Bacteria</taxon>
        <taxon>Bacillati</taxon>
        <taxon>Vulcanimicrobiota</taxon>
        <taxon>Vulcanimicrobiia</taxon>
        <taxon>Vulcanimicrobiales</taxon>
        <taxon>Vulcanimicrobiaceae</taxon>
        <taxon>Vulcanimicrobium</taxon>
    </lineage>
</organism>
<evidence type="ECO:0000313" key="5">
    <source>
        <dbReference type="Proteomes" id="UP001317532"/>
    </source>
</evidence>
<dbReference type="EMBL" id="AP025523">
    <property type="protein sequence ID" value="BDE06110.1"/>
    <property type="molecule type" value="Genomic_DNA"/>
</dbReference>
<dbReference type="SUPFAM" id="SSF53686">
    <property type="entry name" value="Tryptophan synthase beta subunit-like PLP-dependent enzymes"/>
    <property type="match status" value="1"/>
</dbReference>
<reference evidence="4 5" key="1">
    <citation type="journal article" date="2022" name="ISME Commun">
        <title>Vulcanimicrobium alpinus gen. nov. sp. nov., the first cultivated representative of the candidate phylum 'Eremiobacterota', is a metabolically versatile aerobic anoxygenic phototroph.</title>
        <authorList>
            <person name="Yabe S."/>
            <person name="Muto K."/>
            <person name="Abe K."/>
            <person name="Yokota A."/>
            <person name="Staudigel H."/>
            <person name="Tebo B.M."/>
        </authorList>
    </citation>
    <scope>NUCLEOTIDE SEQUENCE [LARGE SCALE GENOMIC DNA]</scope>
    <source>
        <strain evidence="4 5">WC8-2</strain>
    </source>
</reference>
<comment type="cofactor">
    <cofactor evidence="1">
        <name>pyridoxal 5'-phosphate</name>
        <dbReference type="ChEBI" id="CHEBI:597326"/>
    </cofactor>
</comment>
<proteinExistence type="predicted"/>
<sequence length="310" mass="31518">MDTSCGVAALIGSTKVVAIDAAGGTIAAKAEYLQPGGSVKDRAALAAIVNARRRGTLPPGGTVVEMTSGNMGAGLALVCGAFGHPFVAVMSRGNSPARAAMMRGLGAAVELVAQVDGSPGRVTGADIDAATRRARAIADERCAFFVDQFANADCVLAHETTTGPELRAALPRIDAFVACVGSGATLIGTLRDLKRRDRRVRGVAVEPHGAAVLAGEAVTKAAHLLQGTGYARIPPLWDASLVDAYASVTDEDASAERATLGRMGFYVGFSSAANVLAARRLLASGTLRDGAVVATVLCDTGLKYDPPASG</sequence>
<dbReference type="InterPro" id="IPR036052">
    <property type="entry name" value="TrpB-like_PALP_sf"/>
</dbReference>
<keyword evidence="2" id="KW-0663">Pyridoxal phosphate</keyword>
<name>A0AAN1XVC6_UNVUL</name>
<dbReference type="Pfam" id="PF00291">
    <property type="entry name" value="PALP"/>
    <property type="match status" value="1"/>
</dbReference>
<dbReference type="RefSeq" id="WP_317997098.1">
    <property type="nucleotide sequence ID" value="NZ_AP025523.1"/>
</dbReference>
<dbReference type="GO" id="GO:1901605">
    <property type="term" value="P:alpha-amino acid metabolic process"/>
    <property type="evidence" value="ECO:0007669"/>
    <property type="project" value="UniProtKB-ARBA"/>
</dbReference>
<gene>
    <name evidence="4" type="primary">cysM_1</name>
    <name evidence="4" type="ORF">WPS_13860</name>
</gene>
<protein>
    <submittedName>
        <fullName evidence="4">Cysteine synthase</fullName>
    </submittedName>
</protein>
<accession>A0AAN1XVC6</accession>
<dbReference type="CDD" id="cd01561">
    <property type="entry name" value="CBS_like"/>
    <property type="match status" value="1"/>
</dbReference>
<dbReference type="InterPro" id="IPR050214">
    <property type="entry name" value="Cys_Synth/Cystath_Beta-Synth"/>
</dbReference>
<evidence type="ECO:0000256" key="1">
    <source>
        <dbReference type="ARBA" id="ARBA00001933"/>
    </source>
</evidence>
<dbReference type="PANTHER" id="PTHR10314">
    <property type="entry name" value="CYSTATHIONINE BETA-SYNTHASE"/>
    <property type="match status" value="1"/>
</dbReference>
<keyword evidence="5" id="KW-1185">Reference proteome</keyword>
<dbReference type="KEGG" id="vab:WPS_13860"/>
<evidence type="ECO:0000256" key="2">
    <source>
        <dbReference type="ARBA" id="ARBA00022898"/>
    </source>
</evidence>
<dbReference type="AlphaFoldDB" id="A0AAN1XVC6"/>